<dbReference type="AlphaFoldDB" id="N1UQH8"/>
<sequence>MNPEEKAKLLETLDLILKHLQSQSSNSGSDYKVVLYLVPIFGIVFGSALLFFVFIGGIDKESKLSKQDFIKKKLSILELILSF</sequence>
<reference evidence="2 3" key="1">
    <citation type="submission" date="2013-02" db="EMBL/GenBank/DDBJ databases">
        <authorList>
            <person name="Harkins D.M."/>
            <person name="Durkin A.S."/>
            <person name="Brinkac L.M."/>
            <person name="Haft D.H."/>
            <person name="Selengut J.D."/>
            <person name="Sanka R."/>
            <person name="DePew J."/>
            <person name="Purushe J."/>
            <person name="Picardeau M."/>
            <person name="Werts C."/>
            <person name="Goarant C."/>
            <person name="Vinetz J.M."/>
            <person name="Sutton G.G."/>
            <person name="Nierman W.C."/>
            <person name="Fouts D.E."/>
        </authorList>
    </citation>
    <scope>NUCLEOTIDE SEQUENCE [LARGE SCALE GENOMIC DNA]</scope>
    <source>
        <strain evidence="2 3">200703203</strain>
    </source>
</reference>
<organism evidence="2 3">
    <name type="scientific">Leptospira interrogans serovar Australis str. 200703203</name>
    <dbReference type="NCBI Taxonomy" id="1085541"/>
    <lineage>
        <taxon>Bacteria</taxon>
        <taxon>Pseudomonadati</taxon>
        <taxon>Spirochaetota</taxon>
        <taxon>Spirochaetia</taxon>
        <taxon>Leptospirales</taxon>
        <taxon>Leptospiraceae</taxon>
        <taxon>Leptospira</taxon>
    </lineage>
</organism>
<keyword evidence="1" id="KW-1133">Transmembrane helix</keyword>
<protein>
    <submittedName>
        <fullName evidence="2">Uncharacterized protein</fullName>
    </submittedName>
</protein>
<feature type="transmembrane region" description="Helical" evidence="1">
    <location>
        <begin position="33"/>
        <end position="58"/>
    </location>
</feature>
<dbReference type="Proteomes" id="UP000012220">
    <property type="component" value="Unassembled WGS sequence"/>
</dbReference>
<gene>
    <name evidence="2" type="ORF">LEP1GSC115_5939</name>
</gene>
<keyword evidence="1" id="KW-0812">Transmembrane</keyword>
<dbReference type="EMBL" id="AHNY02000119">
    <property type="protein sequence ID" value="EMY25899.1"/>
    <property type="molecule type" value="Genomic_DNA"/>
</dbReference>
<keyword evidence="1" id="KW-0472">Membrane</keyword>
<dbReference type="BioCyc" id="LINT1085541:G11IQ-781-MONOMER"/>
<name>N1UQH8_LEPIR</name>
<accession>N1UQH8</accession>
<proteinExistence type="predicted"/>
<evidence type="ECO:0000256" key="1">
    <source>
        <dbReference type="SAM" id="Phobius"/>
    </source>
</evidence>
<evidence type="ECO:0000313" key="3">
    <source>
        <dbReference type="Proteomes" id="UP000012220"/>
    </source>
</evidence>
<evidence type="ECO:0000313" key="2">
    <source>
        <dbReference type="EMBL" id="EMY25899.1"/>
    </source>
</evidence>
<comment type="caution">
    <text evidence="2">The sequence shown here is derived from an EMBL/GenBank/DDBJ whole genome shotgun (WGS) entry which is preliminary data.</text>
</comment>